<feature type="transmembrane region" description="Helical" evidence="1">
    <location>
        <begin position="791"/>
        <end position="811"/>
    </location>
</feature>
<dbReference type="NCBIfam" id="NF047321">
    <property type="entry name" value="SCO7613_CTERM"/>
    <property type="match status" value="2"/>
</dbReference>
<reference evidence="2 3" key="1">
    <citation type="submission" date="2020-04" db="EMBL/GenBank/DDBJ databases">
        <title>MicrobeNet Type strains.</title>
        <authorList>
            <person name="Nicholson A.C."/>
        </authorList>
    </citation>
    <scope>NUCLEOTIDE SEQUENCE [LARGE SCALE GENOMIC DNA]</scope>
    <source>
        <strain evidence="2 3">ATCC BAA-788</strain>
    </source>
</reference>
<evidence type="ECO:0000313" key="2">
    <source>
        <dbReference type="EMBL" id="NKY21757.1"/>
    </source>
</evidence>
<feature type="transmembrane region" description="Helical" evidence="1">
    <location>
        <begin position="414"/>
        <end position="431"/>
    </location>
</feature>
<gene>
    <name evidence="2" type="ORF">HGA03_03655</name>
</gene>
<feature type="transmembrane region" description="Helical" evidence="1">
    <location>
        <begin position="235"/>
        <end position="253"/>
    </location>
</feature>
<feature type="transmembrane region" description="Helical" evidence="1">
    <location>
        <begin position="88"/>
        <end position="105"/>
    </location>
</feature>
<sequence>MSAIFALAGSAMFAVAALVFGFFLVADSPFLRAGVLVLSTGMSAAGTWLLLRRGLRSSAQAVAWLTAALALVDCWVLALLVHGHARPVVAALGVAAVVAGGVLAGRRTGLRAWASLVVVLPVVPLLLGAATGDVTGLVVGIALAAATTLVRRPFRERVASSVGVRTQAESMVLVAWTVPLLGLLPLFVTGAVSRFDPGSTVSDGVPVLVFVGLGLGLAVTAVLTAVQAWSEGGRFWLGMGGFLLVGAAAAFAAAAPTGALVPVAASVVWLALVSAGGRWRNGPLHRAAVLGGAVAVLVSAVSVLESTVAVAVLVEQTAAARVPELLPIGVFDGDQAGPWRALVAAGCLLGLSLLTERLRLPDRVARVVMPPATPMSPPQFRREPRPAWERTVGRVLAPVSVLVVAGMLPVLLRPWSGALLAGELLVAVALVEAARRVPRPGPWFSILLTGAVGQLALLAILGWVSRPTALIAGLVIPVLALRLRRLTSPDLRWVPVLVAVIWPSLVAAVALTWLEWSAPTIAGVLAVVLVALMLALTPARRVDTGSWLAVLVVAAVPVTVACATTLADRSWAAGWTAAALAIAEAVLLATRTRPVPGELRVLTAAALLPTLVVAAVNAGAMLLPGSASPVLLPVLAVLSAVVAVGAPGMGGLLARRGIASARIALEWSALGTGAAILVVAWAWPTTGADTVLVVTAVLAAGASAVAARSDRRPVWWVAAALWSGVLWTALAWGGIGLVEAYTVPPALAAVLVGGWLTRRRPERWWPLAASGLALLVVPTLVLLLAGREIDIRATVLLAGAAVLAGLAFWLGRPRLRPVFGALTDPLAWAAGAAALAGPVRAVWLAVDTPWATEARNAAVFGAALGWAVIGAALLALAGLLLTARRAAAWRPWSSAPALAAFTIAGLSAVRPTWTVVWVALALELAALALTVLAVRPGGRLVLPPAWFGWLIAVAWAIGGWSLRELRVEVYALPLGLGLTLAGLLALRAGDDRPGPRAWPVGFRGSMATLAPGVAATLGPSLLAIWTDPVTWRAILVVALSLVFMVAGARELLRAPLVIGSVTLGLAVLSVFGTQLGSAISAGPWLLTLLSAGGLLLVLGIYAERRKPAEGEARPVLR</sequence>
<feature type="transmembrane region" description="Helical" evidence="1">
    <location>
        <begin position="469"/>
        <end position="486"/>
    </location>
</feature>
<feature type="transmembrane region" description="Helical" evidence="1">
    <location>
        <begin position="630"/>
        <end position="653"/>
    </location>
</feature>
<accession>A0A7X6QY32</accession>
<feature type="transmembrane region" description="Helical" evidence="1">
    <location>
        <begin position="690"/>
        <end position="707"/>
    </location>
</feature>
<feature type="transmembrane region" description="Helical" evidence="1">
    <location>
        <begin position="546"/>
        <end position="566"/>
    </location>
</feature>
<protein>
    <submittedName>
        <fullName evidence="2">Uncharacterized protein</fullName>
    </submittedName>
</protein>
<dbReference type="InterPro" id="IPR058062">
    <property type="entry name" value="SCO7613_C"/>
</dbReference>
<feature type="transmembrane region" description="Helical" evidence="1">
    <location>
        <begin position="171"/>
        <end position="192"/>
    </location>
</feature>
<dbReference type="RefSeq" id="WP_168628805.1">
    <property type="nucleotide sequence ID" value="NZ_BONL01000010.1"/>
</dbReference>
<name>A0A7X6QY32_9CELL</name>
<feature type="transmembrane region" description="Helical" evidence="1">
    <location>
        <begin position="493"/>
        <end position="514"/>
    </location>
</feature>
<feature type="transmembrane region" description="Helical" evidence="1">
    <location>
        <begin position="337"/>
        <end position="354"/>
    </location>
</feature>
<feature type="transmembrane region" description="Helical" evidence="1">
    <location>
        <begin position="741"/>
        <end position="757"/>
    </location>
</feature>
<feature type="transmembrane region" description="Helical" evidence="1">
    <location>
        <begin position="31"/>
        <end position="51"/>
    </location>
</feature>
<feature type="transmembrane region" description="Helical" evidence="1">
    <location>
        <begin position="714"/>
        <end position="735"/>
    </location>
</feature>
<feature type="transmembrane region" description="Helical" evidence="1">
    <location>
        <begin position="764"/>
        <end position="785"/>
    </location>
</feature>
<dbReference type="EMBL" id="JAAXOX010000001">
    <property type="protein sequence ID" value="NKY21757.1"/>
    <property type="molecule type" value="Genomic_DNA"/>
</dbReference>
<feature type="transmembrane region" description="Helical" evidence="1">
    <location>
        <begin position="946"/>
        <end position="963"/>
    </location>
</feature>
<feature type="transmembrane region" description="Helical" evidence="1">
    <location>
        <begin position="665"/>
        <end position="684"/>
    </location>
</feature>
<proteinExistence type="predicted"/>
<feature type="transmembrane region" description="Helical" evidence="1">
    <location>
        <begin position="1081"/>
        <end position="1102"/>
    </location>
</feature>
<feature type="transmembrane region" description="Helical" evidence="1">
    <location>
        <begin position="520"/>
        <end position="539"/>
    </location>
</feature>
<feature type="transmembrane region" description="Helical" evidence="1">
    <location>
        <begin position="915"/>
        <end position="934"/>
    </location>
</feature>
<comment type="caution">
    <text evidence="2">The sequence shown here is derived from an EMBL/GenBank/DDBJ whole genome shotgun (WGS) entry which is preliminary data.</text>
</comment>
<feature type="transmembrane region" description="Helical" evidence="1">
    <location>
        <begin position="134"/>
        <end position="150"/>
    </location>
</feature>
<keyword evidence="1" id="KW-0812">Transmembrane</keyword>
<feature type="transmembrane region" description="Helical" evidence="1">
    <location>
        <begin position="1055"/>
        <end position="1075"/>
    </location>
</feature>
<keyword evidence="1" id="KW-1133">Transmembrane helix</keyword>
<feature type="transmembrane region" description="Helical" evidence="1">
    <location>
        <begin position="818"/>
        <end position="837"/>
    </location>
</feature>
<feature type="transmembrane region" description="Helical" evidence="1">
    <location>
        <begin position="857"/>
        <end position="880"/>
    </location>
</feature>
<keyword evidence="3" id="KW-1185">Reference proteome</keyword>
<feature type="transmembrane region" description="Helical" evidence="1">
    <location>
        <begin position="289"/>
        <end position="314"/>
    </location>
</feature>
<feature type="transmembrane region" description="Helical" evidence="1">
    <location>
        <begin position="572"/>
        <end position="589"/>
    </location>
</feature>
<evidence type="ECO:0000313" key="3">
    <source>
        <dbReference type="Proteomes" id="UP000581206"/>
    </source>
</evidence>
<dbReference type="Proteomes" id="UP000581206">
    <property type="component" value="Unassembled WGS sequence"/>
</dbReference>
<feature type="transmembrane region" description="Helical" evidence="1">
    <location>
        <begin position="63"/>
        <end position="82"/>
    </location>
</feature>
<feature type="transmembrane region" description="Helical" evidence="1">
    <location>
        <begin position="259"/>
        <end position="277"/>
    </location>
</feature>
<feature type="transmembrane region" description="Helical" evidence="1">
    <location>
        <begin position="601"/>
        <end position="624"/>
    </location>
</feature>
<feature type="transmembrane region" description="Helical" evidence="1">
    <location>
        <begin position="391"/>
        <end position="408"/>
    </location>
</feature>
<feature type="transmembrane region" description="Helical" evidence="1">
    <location>
        <begin position="1031"/>
        <end position="1048"/>
    </location>
</feature>
<dbReference type="AlphaFoldDB" id="A0A7X6QY32"/>
<keyword evidence="1" id="KW-0472">Membrane</keyword>
<feature type="transmembrane region" description="Helical" evidence="1">
    <location>
        <begin position="443"/>
        <end position="463"/>
    </location>
</feature>
<feature type="transmembrane region" description="Helical" evidence="1">
    <location>
        <begin position="969"/>
        <end position="986"/>
    </location>
</feature>
<feature type="transmembrane region" description="Helical" evidence="1">
    <location>
        <begin position="204"/>
        <end position="223"/>
    </location>
</feature>
<organism evidence="2 3">
    <name type="scientific">Cellulomonas denverensis</name>
    <dbReference type="NCBI Taxonomy" id="264297"/>
    <lineage>
        <taxon>Bacteria</taxon>
        <taxon>Bacillati</taxon>
        <taxon>Actinomycetota</taxon>
        <taxon>Actinomycetes</taxon>
        <taxon>Micrococcales</taxon>
        <taxon>Cellulomonadaceae</taxon>
        <taxon>Cellulomonas</taxon>
    </lineage>
</organism>
<evidence type="ECO:0000256" key="1">
    <source>
        <dbReference type="SAM" id="Phobius"/>
    </source>
</evidence>